<dbReference type="Gene3D" id="1.20.5.190">
    <property type="match status" value="1"/>
</dbReference>
<dbReference type="Proteomes" id="UP001162131">
    <property type="component" value="Unassembled WGS sequence"/>
</dbReference>
<feature type="region of interest" description="Disordered" evidence="2">
    <location>
        <begin position="394"/>
        <end position="465"/>
    </location>
</feature>
<evidence type="ECO:0000313" key="3">
    <source>
        <dbReference type="EMBL" id="CAG9335103.1"/>
    </source>
</evidence>
<dbReference type="Pfam" id="PF00612">
    <property type="entry name" value="IQ"/>
    <property type="match status" value="2"/>
</dbReference>
<gene>
    <name evidence="3" type="ORF">BSTOLATCC_MIC62681</name>
</gene>
<feature type="compositionally biased region" description="Polar residues" evidence="2">
    <location>
        <begin position="430"/>
        <end position="440"/>
    </location>
</feature>
<dbReference type="AlphaFoldDB" id="A0AAU9KDY3"/>
<evidence type="ECO:0000256" key="2">
    <source>
        <dbReference type="SAM" id="MobiDB-lite"/>
    </source>
</evidence>
<keyword evidence="4" id="KW-1185">Reference proteome</keyword>
<dbReference type="InterPro" id="IPR000048">
    <property type="entry name" value="IQ_motif_EF-hand-BS"/>
</dbReference>
<feature type="compositionally biased region" description="Basic and acidic residues" evidence="2">
    <location>
        <begin position="411"/>
        <end position="422"/>
    </location>
</feature>
<dbReference type="SMART" id="SM00015">
    <property type="entry name" value="IQ"/>
    <property type="match status" value="2"/>
</dbReference>
<reference evidence="3" key="1">
    <citation type="submission" date="2021-09" db="EMBL/GenBank/DDBJ databases">
        <authorList>
            <consortium name="AG Swart"/>
            <person name="Singh M."/>
            <person name="Singh A."/>
            <person name="Seah K."/>
            <person name="Emmerich C."/>
        </authorList>
    </citation>
    <scope>NUCLEOTIDE SEQUENCE</scope>
    <source>
        <strain evidence="3">ATCC30299</strain>
    </source>
</reference>
<proteinExistence type="predicted"/>
<protein>
    <submittedName>
        <fullName evidence="3">Uncharacterized protein</fullName>
    </submittedName>
</protein>
<name>A0AAU9KDY3_9CILI</name>
<accession>A0AAU9KDY3</accession>
<feature type="coiled-coil region" evidence="1">
    <location>
        <begin position="100"/>
        <end position="127"/>
    </location>
</feature>
<evidence type="ECO:0000313" key="4">
    <source>
        <dbReference type="Proteomes" id="UP001162131"/>
    </source>
</evidence>
<keyword evidence="1" id="KW-0175">Coiled coil</keyword>
<comment type="caution">
    <text evidence="3">The sequence shown here is derived from an EMBL/GenBank/DDBJ whole genome shotgun (WGS) entry which is preliminary data.</text>
</comment>
<evidence type="ECO:0000256" key="1">
    <source>
        <dbReference type="SAM" id="Coils"/>
    </source>
</evidence>
<feature type="compositionally biased region" description="Basic and acidic residues" evidence="2">
    <location>
        <begin position="453"/>
        <end position="465"/>
    </location>
</feature>
<sequence>MSFVPSLRSKITLNLSFNEIQRPTSKCSQTATKILPSLSTKRNFRISPSRPSLTSRFGKSSQFTNRSIDRFFKDNSLEKSSPTRQKSAEALRRNKLAYALDIARTKRSKIENEIKQETERLRSYKDTILFRELLLIKYNNAAVIIQKHIRGFLTRKKIESKMMELWKKKLNKSIEFLDQEVKNIYIKLGCSIIDKVVLIQKHIKGYLKRKRFRAAANRLREEKLMRRDKATKMIISWIKTVDCIINLKELKEKHKKLTEIRDKLLWIKMKQLWSTRKFNWSVIKKKYELLEQTLITESDRSKTAQLLIAPITYERTKSKNFEQLKKPSRRMSLDITSKNIKTPGRLDLTPKSKPEQLIYRSFENSKAISFAAMAGDWISSAINFNKWDQQLSNETIPERKEQPKLEINQAETKRASRVKVADPKPLFRNKTASKIASNNPALERPKTQRFPQRKVDTLDIPKKKH</sequence>
<dbReference type="EMBL" id="CAJZBQ010000060">
    <property type="protein sequence ID" value="CAG9335103.1"/>
    <property type="molecule type" value="Genomic_DNA"/>
</dbReference>
<organism evidence="3 4">
    <name type="scientific">Blepharisma stoltei</name>
    <dbReference type="NCBI Taxonomy" id="1481888"/>
    <lineage>
        <taxon>Eukaryota</taxon>
        <taxon>Sar</taxon>
        <taxon>Alveolata</taxon>
        <taxon>Ciliophora</taxon>
        <taxon>Postciliodesmatophora</taxon>
        <taxon>Heterotrichea</taxon>
        <taxon>Heterotrichida</taxon>
        <taxon>Blepharismidae</taxon>
        <taxon>Blepharisma</taxon>
    </lineage>
</organism>
<dbReference type="PROSITE" id="PS50096">
    <property type="entry name" value="IQ"/>
    <property type="match status" value="2"/>
</dbReference>